<sequence>MNKNFKKYLILTITLGVSILLSGCIIGEKRINSFTEDTEVSELESYLQSYSSKCKEKNEDIKKGISKEEKSSIPELTIKYDNVFKKGRIILYSLKKDNTNIVKKEKEDVIKGNGLPKVIAKSGQYINMNFTKANQEYIGVCLLDGDKDVELDEKLFESIGKTSNQIKVPDRKGNYVLYIFSGWKDKYVIYGLNLISK</sequence>
<evidence type="ECO:0000313" key="1">
    <source>
        <dbReference type="EMBL" id="MBP1889233.1"/>
    </source>
</evidence>
<proteinExistence type="predicted"/>
<dbReference type="Proteomes" id="UP000783390">
    <property type="component" value="Unassembled WGS sequence"/>
</dbReference>
<accession>A0ABS4EZ09</accession>
<keyword evidence="2" id="KW-1185">Reference proteome</keyword>
<comment type="caution">
    <text evidence="1">The sequence shown here is derived from an EMBL/GenBank/DDBJ whole genome shotgun (WGS) entry which is preliminary data.</text>
</comment>
<organism evidence="1 2">
    <name type="scientific">Clostridium moniliforme</name>
    <dbReference type="NCBI Taxonomy" id="39489"/>
    <lineage>
        <taxon>Bacteria</taxon>
        <taxon>Bacillati</taxon>
        <taxon>Bacillota</taxon>
        <taxon>Clostridia</taxon>
        <taxon>Eubacteriales</taxon>
        <taxon>Clostridiaceae</taxon>
        <taxon>Clostridium</taxon>
    </lineage>
</organism>
<name>A0ABS4EZ09_9CLOT</name>
<protein>
    <submittedName>
        <fullName evidence="1">NhaP-type Na+/H+ and K+/H+ antiporter</fullName>
    </submittedName>
</protein>
<dbReference type="PROSITE" id="PS51257">
    <property type="entry name" value="PROKAR_LIPOPROTEIN"/>
    <property type="match status" value="1"/>
</dbReference>
<gene>
    <name evidence="1" type="ORF">J2Z53_000814</name>
</gene>
<dbReference type="RefSeq" id="WP_209795950.1">
    <property type="nucleotide sequence ID" value="NZ_JAGGJZ010000002.1"/>
</dbReference>
<reference evidence="1 2" key="1">
    <citation type="submission" date="2021-03" db="EMBL/GenBank/DDBJ databases">
        <title>Genomic Encyclopedia of Type Strains, Phase IV (KMG-IV): sequencing the most valuable type-strain genomes for metagenomic binning, comparative biology and taxonomic classification.</title>
        <authorList>
            <person name="Goeker M."/>
        </authorList>
    </citation>
    <scope>NUCLEOTIDE SEQUENCE [LARGE SCALE GENOMIC DNA]</scope>
    <source>
        <strain evidence="1 2">DSM 3984</strain>
    </source>
</reference>
<evidence type="ECO:0000313" key="2">
    <source>
        <dbReference type="Proteomes" id="UP000783390"/>
    </source>
</evidence>
<dbReference type="EMBL" id="JAGGJZ010000002">
    <property type="protein sequence ID" value="MBP1889233.1"/>
    <property type="molecule type" value="Genomic_DNA"/>
</dbReference>